<dbReference type="AlphaFoldDB" id="A0A225DD07"/>
<protein>
    <submittedName>
        <fullName evidence="1">Uncharacterized protein</fullName>
    </submittedName>
</protein>
<dbReference type="EMBL" id="NIDE01000014">
    <property type="protein sequence ID" value="OWK37524.1"/>
    <property type="molecule type" value="Genomic_DNA"/>
</dbReference>
<evidence type="ECO:0000313" key="2">
    <source>
        <dbReference type="Proteomes" id="UP000214646"/>
    </source>
</evidence>
<dbReference type="Proteomes" id="UP000214646">
    <property type="component" value="Unassembled WGS sequence"/>
</dbReference>
<reference evidence="2" key="1">
    <citation type="submission" date="2017-06" db="EMBL/GenBank/DDBJ databases">
        <title>Genome analysis of Fimbriiglobus ruber SP5, the first member of the order Planctomycetales with confirmed chitinolytic capability.</title>
        <authorList>
            <person name="Ravin N.V."/>
            <person name="Rakitin A.L."/>
            <person name="Ivanova A.A."/>
            <person name="Beletsky A.V."/>
            <person name="Kulichevskaya I.S."/>
            <person name="Mardanov A.V."/>
            <person name="Dedysh S.N."/>
        </authorList>
    </citation>
    <scope>NUCLEOTIDE SEQUENCE [LARGE SCALE GENOMIC DNA]</scope>
    <source>
        <strain evidence="2">SP5</strain>
    </source>
</reference>
<comment type="caution">
    <text evidence="1">The sequence shown here is derived from an EMBL/GenBank/DDBJ whole genome shotgun (WGS) entry which is preliminary data.</text>
</comment>
<proteinExistence type="predicted"/>
<evidence type="ECO:0000313" key="1">
    <source>
        <dbReference type="EMBL" id="OWK37524.1"/>
    </source>
</evidence>
<gene>
    <name evidence="1" type="ORF">FRUB_06644</name>
</gene>
<keyword evidence="2" id="KW-1185">Reference proteome</keyword>
<name>A0A225DD07_9BACT</name>
<accession>A0A225DD07</accession>
<organism evidence="1 2">
    <name type="scientific">Fimbriiglobus ruber</name>
    <dbReference type="NCBI Taxonomy" id="1908690"/>
    <lineage>
        <taxon>Bacteria</taxon>
        <taxon>Pseudomonadati</taxon>
        <taxon>Planctomycetota</taxon>
        <taxon>Planctomycetia</taxon>
        <taxon>Gemmatales</taxon>
        <taxon>Gemmataceae</taxon>
        <taxon>Fimbriiglobus</taxon>
    </lineage>
</organism>
<sequence>MDAVTIAELRGKGVEHNRSRRRWDVLKRVLAGSEILPRRVAGGQHKSLRGRIR</sequence>